<dbReference type="AlphaFoldDB" id="A0A2V4V8F3"/>
<dbReference type="RefSeq" id="WP_110896616.1">
    <property type="nucleotide sequence ID" value="NZ_CP054614.1"/>
</dbReference>
<dbReference type="Proteomes" id="UP000247790">
    <property type="component" value="Unassembled WGS sequence"/>
</dbReference>
<keyword evidence="4" id="KW-1185">Reference proteome</keyword>
<evidence type="ECO:0000313" key="1">
    <source>
        <dbReference type="EMBL" id="PYE49075.1"/>
    </source>
</evidence>
<gene>
    <name evidence="1" type="ORF">DFQ00_10655</name>
    <name evidence="2" type="ORF">HUB98_02675</name>
</gene>
<dbReference type="EMBL" id="QJSW01000006">
    <property type="protein sequence ID" value="PYE49075.1"/>
    <property type="molecule type" value="Genomic_DNA"/>
</dbReference>
<evidence type="ECO:0000313" key="4">
    <source>
        <dbReference type="Proteomes" id="UP000509327"/>
    </source>
</evidence>
<reference evidence="1 3" key="1">
    <citation type="submission" date="2018-06" db="EMBL/GenBank/DDBJ databases">
        <title>Genomic Encyclopedia of Type Strains, Phase III (KMG-III): the genomes of soil and plant-associated and newly described type strains.</title>
        <authorList>
            <person name="Whitman W."/>
        </authorList>
    </citation>
    <scope>NUCLEOTIDE SEQUENCE [LARGE SCALE GENOMIC DNA]</scope>
    <source>
        <strain evidence="1 3">CECT 7022</strain>
    </source>
</reference>
<proteinExistence type="predicted"/>
<dbReference type="EMBL" id="CP054614">
    <property type="protein sequence ID" value="QKS55322.1"/>
    <property type="molecule type" value="Genomic_DNA"/>
</dbReference>
<dbReference type="OrthoDB" id="2632052at2"/>
<evidence type="ECO:0000313" key="2">
    <source>
        <dbReference type="EMBL" id="QKS55322.1"/>
    </source>
</evidence>
<organism evidence="1 3">
    <name type="scientific">Paenibacillus barcinonensis</name>
    <dbReference type="NCBI Taxonomy" id="198119"/>
    <lineage>
        <taxon>Bacteria</taxon>
        <taxon>Bacillati</taxon>
        <taxon>Bacillota</taxon>
        <taxon>Bacilli</taxon>
        <taxon>Bacillales</taxon>
        <taxon>Paenibacillaceae</taxon>
        <taxon>Paenibacillus</taxon>
    </lineage>
</organism>
<dbReference type="Proteomes" id="UP000509327">
    <property type="component" value="Chromosome"/>
</dbReference>
<reference evidence="2 4" key="2">
    <citation type="submission" date="2020-06" db="EMBL/GenBank/DDBJ databases">
        <title>Complete genome of Paenibacillus barcinonensis KACC11450.</title>
        <authorList>
            <person name="Kim M."/>
            <person name="Park Y.-J."/>
            <person name="Shin J.-H."/>
        </authorList>
    </citation>
    <scope>NUCLEOTIDE SEQUENCE [LARGE SCALE GENOMIC DNA]</scope>
    <source>
        <strain evidence="2 4">KACC11450</strain>
    </source>
</reference>
<sequence>MDENKGLMQQLSGWCEELLLRGLSQFTIRDVELLEQCASTAQQLQMQFLNELISNIIEAGRRVALGEGQEARLLDQYCRLAQYVQLNVQSQA</sequence>
<protein>
    <submittedName>
        <fullName evidence="1">Uncharacterized protein</fullName>
    </submittedName>
</protein>
<accession>A0A2V4V8F3</accession>
<name>A0A2V4V8F3_PAEBA</name>
<evidence type="ECO:0000313" key="3">
    <source>
        <dbReference type="Proteomes" id="UP000247790"/>
    </source>
</evidence>